<name>A0A023Q0S3_9GAMM</name>
<reference evidence="1" key="1">
    <citation type="journal article" date="2014" name="Science">
        <title>Marine tubeworm metamorphosis induced by arrays of bacterial phage tail-like structures.</title>
        <authorList>
            <person name="Shikuma N.J."/>
            <person name="Pilhofer M."/>
            <person name="Weiss G.L."/>
            <person name="Hadfield M.G."/>
            <person name="Jensen G.J."/>
            <person name="Newman D.K."/>
        </authorList>
    </citation>
    <scope>NUCLEOTIDE SEQUENCE</scope>
    <source>
        <strain evidence="1">HI1</strain>
    </source>
</reference>
<dbReference type="EMBL" id="KF724688">
    <property type="protein sequence ID" value="AHX39781.1"/>
    <property type="molecule type" value="Genomic_DNA"/>
</dbReference>
<sequence>MWHRAKSPTTNLSPPKNDDYDLFLLHFRHLSVLTFCVNNASTTDGVTPKCDSQAYQYIGSGTKKQKAASPYMVFKKQPN</sequence>
<evidence type="ECO:0000313" key="1">
    <source>
        <dbReference type="EMBL" id="AHX39781.1"/>
    </source>
</evidence>
<proteinExistence type="predicted"/>
<dbReference type="AlphaFoldDB" id="A0A023Q0S3"/>
<organism evidence="1">
    <name type="scientific">Pseudoalteromonas luteoviolacea</name>
    <dbReference type="NCBI Taxonomy" id="43657"/>
    <lineage>
        <taxon>Bacteria</taxon>
        <taxon>Pseudomonadati</taxon>
        <taxon>Pseudomonadota</taxon>
        <taxon>Gammaproteobacteria</taxon>
        <taxon>Alteromonadales</taxon>
        <taxon>Pseudoalteromonadaceae</taxon>
        <taxon>Pseudoalteromonas</taxon>
    </lineage>
</organism>
<accession>A0A023Q0S3</accession>
<protein>
    <submittedName>
        <fullName evidence="1">Uncharacterized protein</fullName>
    </submittedName>
</protein>